<dbReference type="Pfam" id="PF25023">
    <property type="entry name" value="TEN_YD-shell"/>
    <property type="match status" value="3"/>
</dbReference>
<accession>A0ABU0FYL7</accession>
<keyword evidence="4" id="KW-0677">Repeat</keyword>
<feature type="signal peptide" evidence="5">
    <location>
        <begin position="1"/>
        <end position="32"/>
    </location>
</feature>
<evidence type="ECO:0000256" key="1">
    <source>
        <dbReference type="ARBA" id="ARBA00004613"/>
    </source>
</evidence>
<evidence type="ECO:0000259" key="6">
    <source>
        <dbReference type="Pfam" id="PF20148"/>
    </source>
</evidence>
<reference evidence="9 10" key="1">
    <citation type="submission" date="2023-07" db="EMBL/GenBank/DDBJ databases">
        <title>Genomic Encyclopedia of Type Strains, Phase IV (KMG-IV): sequencing the most valuable type-strain genomes for metagenomic binning, comparative biology and taxonomic classification.</title>
        <authorList>
            <person name="Goeker M."/>
        </authorList>
    </citation>
    <scope>NUCLEOTIDE SEQUENCE [LARGE SCALE GENOMIC DNA]</scope>
    <source>
        <strain evidence="9 10">DSM 19598</strain>
    </source>
</reference>
<evidence type="ECO:0000256" key="3">
    <source>
        <dbReference type="ARBA" id="ARBA00022729"/>
    </source>
</evidence>
<dbReference type="InterPro" id="IPR050708">
    <property type="entry name" value="T6SS_VgrG/RHS"/>
</dbReference>
<evidence type="ECO:0000259" key="8">
    <source>
        <dbReference type="Pfam" id="PF25023"/>
    </source>
</evidence>
<keyword evidence="3 5" id="KW-0732">Signal</keyword>
<dbReference type="Proteomes" id="UP001242313">
    <property type="component" value="Unassembled WGS sequence"/>
</dbReference>
<feature type="domain" description="Teneurin-like YD-shell" evidence="8">
    <location>
        <begin position="1497"/>
        <end position="1762"/>
    </location>
</feature>
<evidence type="ECO:0000256" key="4">
    <source>
        <dbReference type="ARBA" id="ARBA00022737"/>
    </source>
</evidence>
<dbReference type="NCBIfam" id="TIGR01643">
    <property type="entry name" value="YD_repeat_2x"/>
    <property type="match status" value="8"/>
</dbReference>
<dbReference type="InterPro" id="IPR006530">
    <property type="entry name" value="YD"/>
</dbReference>
<feature type="domain" description="Teneurin-like YD-shell" evidence="8">
    <location>
        <begin position="1325"/>
        <end position="1491"/>
    </location>
</feature>
<dbReference type="EMBL" id="JAUSUN010000024">
    <property type="protein sequence ID" value="MDQ0415004.1"/>
    <property type="molecule type" value="Genomic_DNA"/>
</dbReference>
<dbReference type="InterPro" id="IPR056823">
    <property type="entry name" value="TEN-like_YD-shell"/>
</dbReference>
<dbReference type="PANTHER" id="PTHR32305">
    <property type="match status" value="1"/>
</dbReference>
<comment type="subcellular location">
    <subcellularLocation>
        <location evidence="1">Secreted</location>
    </subcellularLocation>
</comment>
<dbReference type="NCBIfam" id="NF033679">
    <property type="entry name" value="DNRLRE_dom"/>
    <property type="match status" value="1"/>
</dbReference>
<keyword evidence="10" id="KW-1185">Reference proteome</keyword>
<feature type="domain" description="Teneurin-like YD-shell" evidence="8">
    <location>
        <begin position="677"/>
        <end position="801"/>
    </location>
</feature>
<name>A0ABU0FYL7_9BACI</name>
<protein>
    <submittedName>
        <fullName evidence="9">RHS repeat-associated protein</fullName>
    </submittedName>
</protein>
<dbReference type="InterPro" id="IPR055372">
    <property type="entry name" value="CBM96"/>
</dbReference>
<dbReference type="Pfam" id="PF20148">
    <property type="entry name" value="DUF6531"/>
    <property type="match status" value="1"/>
</dbReference>
<dbReference type="PANTHER" id="PTHR32305:SF17">
    <property type="entry name" value="TRNA NUCLEASE WAPA"/>
    <property type="match status" value="1"/>
</dbReference>
<dbReference type="Pfam" id="PF05593">
    <property type="entry name" value="RHS_repeat"/>
    <property type="match status" value="3"/>
</dbReference>
<dbReference type="Gene3D" id="2.60.120.970">
    <property type="match status" value="1"/>
</dbReference>
<dbReference type="Gene3D" id="2.60.120.260">
    <property type="entry name" value="Galactose-binding domain-like"/>
    <property type="match status" value="1"/>
</dbReference>
<dbReference type="InterPro" id="IPR045351">
    <property type="entry name" value="DUF6531"/>
</dbReference>
<dbReference type="Gene3D" id="3.90.930.1">
    <property type="match status" value="1"/>
</dbReference>
<dbReference type="NCBIfam" id="TIGR03696">
    <property type="entry name" value="Rhs_assc_core"/>
    <property type="match status" value="1"/>
</dbReference>
<feature type="chain" id="PRO_5045883727" evidence="5">
    <location>
        <begin position="33"/>
        <end position="1924"/>
    </location>
</feature>
<proteinExistence type="predicted"/>
<keyword evidence="2" id="KW-0964">Secreted</keyword>
<dbReference type="InterPro" id="IPR022385">
    <property type="entry name" value="Rhs_assc_core"/>
</dbReference>
<evidence type="ECO:0000313" key="9">
    <source>
        <dbReference type="EMBL" id="MDQ0415004.1"/>
    </source>
</evidence>
<dbReference type="Gene3D" id="2.180.10.10">
    <property type="entry name" value="RHS repeat-associated core"/>
    <property type="match status" value="2"/>
</dbReference>
<feature type="domain" description="DUF6531" evidence="6">
    <location>
        <begin position="466"/>
        <end position="540"/>
    </location>
</feature>
<evidence type="ECO:0000313" key="10">
    <source>
        <dbReference type="Proteomes" id="UP001242313"/>
    </source>
</evidence>
<sequence>MSSSFKSFYRYFAIIISLCLVISLVGPNFAKAAPAEAKRTPIKEKLIAEIGEMPNKLPKEKMELTNKRTAYSTRYLNPDGSFTEEIFMEQQFYQDLSDKKWKKIDNKLKSSTKKTEKFENTANDQKTWFTKETGNGELVTVEMKDKSVGFVPVKAKKVQGTVKENEISYKGIFDNVDVRYRVQGNAVKEDIILNLYQNENTFSFELKMKGVTPHKEKNGTIVFKDLKGKTVWFFENPYMTDAKDKYSEKVSLNLREENGKMFVDVVADQSFLKDPETQYPVTIDPTINSWDLLRDNFIASSFPDSIFSSNTYMHTGYNIYFGTTRALVEFYLPSLPSDSKISSANFNAYQTKSDATNTAIDLYRVTSDWSSSVTWNTQPTIGTKVEGSTTNNTSNAYWQWDITQLVKDWYNGDQANYGFMLKQQNETTSPYRTFNSLNSGNNTPRLTVNYTVDPIGQEEFWGVTEEGINPANGNLFISGTDISTPGRGPEASITRSYNSRKSWYAGMFGYGWITNLEARLVDAGKGPITLIDGDNTRHIFGQAIGGGYDTPGGLYLTLAKNQDGTYTITEKDGTKVHFNTSGKISSIVDTNSNKLNLIYDTGGKLTVIKDASGRSTTIAYGTNGFVSSVTDPANRTTTYNYDTAGNLTKISDPAGNSTILSYDTDHNITSTTDARSITTTVNYDMSDRAQSVSRRITISGVQETSTTTFSYNSMVTSVTDGEGKRVDYSYNPNGNITKITENPLDIQNNAVTQFCYDDFNNLTKVIDANLYKADSGNTCDATTAKPAYVYSYDENGNLTGAQLPGTSDNPATPGAPVNETYSYDAANNLVEEQDYNKNIDNIDYDSKNNPTESIDPYQQSVSQRYFANGNMQYVTHPMSVTDNQLFNASFEMDENADNWPDKWTKFMKDGTTANFGWSTTKKFGKKAISISNPTGWAIVSSEKIKYVAGDQYIASAFIKTENTTNTALIKIEYLDAQGTPLEPTTFSYGLKGTHDWTRVQAVLSDVPSKTDTIRVSVGMNPGSGTAYFDGVQLEKGSVLGAYNLVENSSFEQLDTNGKPYLWVGSNLSTNDGLDNTEAYVGKYSYKLTGEAGINKSIKQSIPISGDQNTRLTLSGWSKQVGVDPNGGYYNLQVAINYTDGTVGWNNANDFNTTAADWQHVSAEVKPTKAFNSIDVHYYYWNQKGTAWFDAMRLETGASHTSNTYDASENYVTSIKNPLGDTVSYQYDAVGNQTAVTDGKGQKTSYEFDSRDLLTKVTQANLGVTQYGYDATGNRTTVTDTKNNLTKYEYNEFDEVSQIINPLNQVTKFEYNKNGDQTQVTYPNGSTVSNTFNAFNRLEKVLYNGVEKWRYGYDANGNITSVTDAAGKTTTYTYDKNKKITEKAEGTSNKIAYSYDDNGNTTALTATVGTNQFTNEFTYNKLDQLIAMSRSNSNIVRFVYDERGNVISEKRANGTYSSYEYESNNRLQSVINYNATGGVIDKFIYTYDANGNWTGVTTNDGNLSYQYDTLNRLTKEILKDGTIISYEYDSVGNRIKKVETKRTTSTTTSYTYDGANQLTNNNGKVQTYDANGNLTNNGDKTFIYNEENRLVEVKDKNGASIATFTYDDQGRRKSITTSGGTVHFYYDGDKVIYETDGNNNILIEYTWDQEGNPVTMTKGGKTYYYHLNGHGDVIALTDTSGNTVAEYNYDAWGNILSQTGTMATSNPYRYASYRYDESSGLYYLNARYYDTDTGRFITRDTFHGFEDDPKSLNQYAYAHGNPVRYVDHDGNWVWLVFNAAMATYDGYMAYKKAYAQGKRGYKLASAVAWAVAGNFIKVGKISKFLSLIKFSKSITAFKNFNSHFDKHVIKQKEFGKISKQQYLDRARNLANAKGDNKNVFVRVLSGGRTAKYKKSTNELVIIHDGKYIGTLFKPSRGWNYFKGLK</sequence>
<feature type="domain" description="Carbohydrate-binding module family 96" evidence="7">
    <location>
        <begin position="294"/>
        <end position="449"/>
    </location>
</feature>
<comment type="caution">
    <text evidence="9">The sequence shown here is derived from an EMBL/GenBank/DDBJ whole genome shotgun (WGS) entry which is preliminary data.</text>
</comment>
<dbReference type="InterPro" id="IPR031325">
    <property type="entry name" value="RHS_repeat"/>
</dbReference>
<evidence type="ECO:0000259" key="7">
    <source>
        <dbReference type="Pfam" id="PF24517"/>
    </source>
</evidence>
<gene>
    <name evidence="9" type="ORF">J2S25_003216</name>
</gene>
<dbReference type="RefSeq" id="WP_307192346.1">
    <property type="nucleotide sequence ID" value="NZ_JAUSUN010000024.1"/>
</dbReference>
<dbReference type="Pfam" id="PF24517">
    <property type="entry name" value="CBM96"/>
    <property type="match status" value="1"/>
</dbReference>
<evidence type="ECO:0000256" key="5">
    <source>
        <dbReference type="SAM" id="SignalP"/>
    </source>
</evidence>
<organism evidence="9 10">
    <name type="scientific">Mesobacillus stamsii</name>
    <dbReference type="NCBI Taxonomy" id="225347"/>
    <lineage>
        <taxon>Bacteria</taxon>
        <taxon>Bacillati</taxon>
        <taxon>Bacillota</taxon>
        <taxon>Bacilli</taxon>
        <taxon>Bacillales</taxon>
        <taxon>Bacillaceae</taxon>
        <taxon>Mesobacillus</taxon>
    </lineage>
</organism>
<evidence type="ECO:0000256" key="2">
    <source>
        <dbReference type="ARBA" id="ARBA00022525"/>
    </source>
</evidence>